<dbReference type="InterPro" id="IPR001173">
    <property type="entry name" value="Glyco_trans_2-like"/>
</dbReference>
<dbReference type="Pfam" id="PF00535">
    <property type="entry name" value="Glycos_transf_2"/>
    <property type="match status" value="1"/>
</dbReference>
<gene>
    <name evidence="2" type="ORF">FRY97_08245</name>
</gene>
<keyword evidence="3" id="KW-1185">Reference proteome</keyword>
<dbReference type="Proteomes" id="UP000321580">
    <property type="component" value="Unassembled WGS sequence"/>
</dbReference>
<keyword evidence="2" id="KW-0808">Transferase</keyword>
<dbReference type="Gene3D" id="3.90.550.10">
    <property type="entry name" value="Spore Coat Polysaccharide Biosynthesis Protein SpsA, Chain A"/>
    <property type="match status" value="1"/>
</dbReference>
<reference evidence="2 3" key="1">
    <citation type="submission" date="2019-08" db="EMBL/GenBank/DDBJ databases">
        <title>Genome of Phaeodactylibacter luteus.</title>
        <authorList>
            <person name="Bowman J.P."/>
        </authorList>
    </citation>
    <scope>NUCLEOTIDE SEQUENCE [LARGE SCALE GENOMIC DNA]</scope>
    <source>
        <strain evidence="2 3">KCTC 42180</strain>
    </source>
</reference>
<dbReference type="EMBL" id="VOOR01000013">
    <property type="protein sequence ID" value="TXB63796.1"/>
    <property type="molecule type" value="Genomic_DNA"/>
</dbReference>
<dbReference type="OrthoDB" id="9785375at2"/>
<dbReference type="InterPro" id="IPR029044">
    <property type="entry name" value="Nucleotide-diphossugar_trans"/>
</dbReference>
<accession>A0A5C6RNA5</accession>
<sequence>MELAPIVLFVYNRPWHTQQTVEALQKNDLADQSELFIFADGPKIPSDSKVQAVKDYIKTINGFKKVIIVEREKNWGLADNIVDGVTTIVNKYGRVIVLEDDIVTSPGFLKYMNEALNIYEQEDRVMHISGYWFPVKGWKQLPETFFYNVTSCWGWATWKEAWAKLELDAKYLKSQIVQDPLKVKEFTIEDSGDFMHQLDMNISGSKKTWAVKWYASMFLNNGFALHPRQSLVNNIGHDGSGDNCGESDKCYWEKLAKEIILEKIPIQESKLGRKKIVSYNHNKIKMSPVKRLWFLVPKKLRSIIKSIFLKLNLINSN</sequence>
<protein>
    <submittedName>
        <fullName evidence="2">Glycosyltransferase</fullName>
    </submittedName>
</protein>
<dbReference type="AlphaFoldDB" id="A0A5C6RNA5"/>
<evidence type="ECO:0000313" key="2">
    <source>
        <dbReference type="EMBL" id="TXB63796.1"/>
    </source>
</evidence>
<comment type="caution">
    <text evidence="2">The sequence shown here is derived from an EMBL/GenBank/DDBJ whole genome shotgun (WGS) entry which is preliminary data.</text>
</comment>
<proteinExistence type="predicted"/>
<dbReference type="GO" id="GO:0016740">
    <property type="term" value="F:transferase activity"/>
    <property type="evidence" value="ECO:0007669"/>
    <property type="project" value="UniProtKB-KW"/>
</dbReference>
<dbReference type="RefSeq" id="WP_147166972.1">
    <property type="nucleotide sequence ID" value="NZ_VOOR01000013.1"/>
</dbReference>
<name>A0A5C6RNA5_9BACT</name>
<feature type="domain" description="Glycosyltransferase 2-like" evidence="1">
    <location>
        <begin position="6"/>
        <end position="116"/>
    </location>
</feature>
<organism evidence="2 3">
    <name type="scientific">Phaeodactylibacter luteus</name>
    <dbReference type="NCBI Taxonomy" id="1564516"/>
    <lineage>
        <taxon>Bacteria</taxon>
        <taxon>Pseudomonadati</taxon>
        <taxon>Bacteroidota</taxon>
        <taxon>Saprospiria</taxon>
        <taxon>Saprospirales</taxon>
        <taxon>Haliscomenobacteraceae</taxon>
        <taxon>Phaeodactylibacter</taxon>
    </lineage>
</organism>
<evidence type="ECO:0000313" key="3">
    <source>
        <dbReference type="Proteomes" id="UP000321580"/>
    </source>
</evidence>
<evidence type="ECO:0000259" key="1">
    <source>
        <dbReference type="Pfam" id="PF00535"/>
    </source>
</evidence>
<dbReference type="SUPFAM" id="SSF53448">
    <property type="entry name" value="Nucleotide-diphospho-sugar transferases"/>
    <property type="match status" value="1"/>
</dbReference>